<reference evidence="3 4" key="3">
    <citation type="submission" date="2020-08" db="EMBL/GenBank/DDBJ databases">
        <title>Sequencing the genomes of 1000 actinobacteria strains.</title>
        <authorList>
            <person name="Klenk H.-P."/>
        </authorList>
    </citation>
    <scope>NUCLEOTIDE SEQUENCE [LARGE SCALE GENOMIC DNA]</scope>
    <source>
        <strain evidence="3 4">DSM 44772</strain>
    </source>
</reference>
<evidence type="ECO:0000313" key="2">
    <source>
        <dbReference type="EMBL" id="GAA0543072.1"/>
    </source>
</evidence>
<evidence type="ECO:0000313" key="3">
    <source>
        <dbReference type="EMBL" id="MBB4771742.1"/>
    </source>
</evidence>
<evidence type="ECO:0000313" key="5">
    <source>
        <dbReference type="Proteomes" id="UP001501427"/>
    </source>
</evidence>
<dbReference type="GO" id="GO:0000010">
    <property type="term" value="F:heptaprenyl diphosphate synthase activity"/>
    <property type="evidence" value="ECO:0007669"/>
    <property type="project" value="UniProtKB-EC"/>
</dbReference>
<feature type="domain" description="DUF6875" evidence="1">
    <location>
        <begin position="23"/>
        <end position="194"/>
    </location>
</feature>
<dbReference type="RefSeq" id="WP_184878479.1">
    <property type="nucleotide sequence ID" value="NZ_BAAAHD010000001.1"/>
</dbReference>
<dbReference type="Proteomes" id="UP001501427">
    <property type="component" value="Unassembled WGS sequence"/>
</dbReference>
<evidence type="ECO:0000313" key="4">
    <source>
        <dbReference type="Proteomes" id="UP000549343"/>
    </source>
</evidence>
<reference evidence="2" key="1">
    <citation type="journal article" date="2014" name="Int. J. Syst. Evol. Microbiol.">
        <title>Complete genome of a new Firmicutes species belonging to the dominant human colonic microbiota ('Ruminococcus bicirculans') reveals two chromosomes and a selective capacity to utilize plant glucans.</title>
        <authorList>
            <consortium name="NISC Comparative Sequencing Program"/>
            <person name="Wegmann U."/>
            <person name="Louis P."/>
            <person name="Goesmann A."/>
            <person name="Henrissat B."/>
            <person name="Duncan S.H."/>
            <person name="Flint H.J."/>
        </authorList>
    </citation>
    <scope>NUCLEOTIDE SEQUENCE</scope>
    <source>
        <strain evidence="2">JCM 10667</strain>
    </source>
</reference>
<sequence length="217" mass="24051">MAEHRTAARRPPAGRLDHDRAVVLDWLREYVGAPSEHLGRAGPVCPFIPAALNADTVRLSFHYGVDARDGDELHRLVSAELREFKATTEPPKSSGVSLDGLLVVLPDAAEEGWRRIDQTYGALKDLAVDAGLMIGQFHPACTEPAVHNAAFQVSRSPIALYAVRYMAPHDSLFLHAERRWFERYRARFPVQARSAAADGPVRPRALPARSYNPRRGT</sequence>
<dbReference type="Proteomes" id="UP000549343">
    <property type="component" value="Unassembled WGS sequence"/>
</dbReference>
<keyword evidence="3" id="KW-0808">Transferase</keyword>
<dbReference type="EMBL" id="JACHMV010000001">
    <property type="protein sequence ID" value="MBB4771742.1"/>
    <property type="molecule type" value="Genomic_DNA"/>
</dbReference>
<keyword evidence="5" id="KW-1185">Reference proteome</keyword>
<protein>
    <submittedName>
        <fullName evidence="3">Heptaprenyl diphosphate synthase</fullName>
        <ecNumber evidence="3">2.5.1.30</ecNumber>
    </submittedName>
</protein>
<dbReference type="EMBL" id="BAAAHD010000001">
    <property type="protein sequence ID" value="GAA0543072.1"/>
    <property type="molecule type" value="Genomic_DNA"/>
</dbReference>
<dbReference type="EC" id="2.5.1.30" evidence="3"/>
<evidence type="ECO:0000259" key="1">
    <source>
        <dbReference type="Pfam" id="PF21780"/>
    </source>
</evidence>
<dbReference type="Pfam" id="PF21780">
    <property type="entry name" value="DUF6875"/>
    <property type="match status" value="1"/>
</dbReference>
<organism evidence="3 4">
    <name type="scientific">Actinomadura livida</name>
    <dbReference type="NCBI Taxonomy" id="79909"/>
    <lineage>
        <taxon>Bacteria</taxon>
        <taxon>Bacillati</taxon>
        <taxon>Actinomycetota</taxon>
        <taxon>Actinomycetes</taxon>
        <taxon>Streptosporangiales</taxon>
        <taxon>Thermomonosporaceae</taxon>
        <taxon>Actinomadura</taxon>
    </lineage>
</organism>
<gene>
    <name evidence="3" type="ORF">F4557_000160</name>
    <name evidence="2" type="ORF">GCM10009546_01400</name>
</gene>
<proteinExistence type="predicted"/>
<dbReference type="InterPro" id="IPR049240">
    <property type="entry name" value="DUF6875"/>
</dbReference>
<reference evidence="2" key="4">
    <citation type="submission" date="2023-12" db="EMBL/GenBank/DDBJ databases">
        <authorList>
            <person name="Sun Q."/>
            <person name="Inoue M."/>
        </authorList>
    </citation>
    <scope>NUCLEOTIDE SEQUENCE</scope>
    <source>
        <strain evidence="2">JCM 10667</strain>
    </source>
</reference>
<dbReference type="AlphaFoldDB" id="A0A7W7MVF6"/>
<comment type="caution">
    <text evidence="3">The sequence shown here is derived from an EMBL/GenBank/DDBJ whole genome shotgun (WGS) entry which is preliminary data.</text>
</comment>
<name>A0A7W7MVF6_9ACTN</name>
<accession>A0A7W7MVF6</accession>
<reference evidence="5" key="2">
    <citation type="journal article" date="2019" name="Int. J. Syst. Evol. Microbiol.">
        <title>The Global Catalogue of Microorganisms (GCM) 10K type strain sequencing project: providing services to taxonomists for standard genome sequencing and annotation.</title>
        <authorList>
            <consortium name="The Broad Institute Genomics Platform"/>
            <consortium name="The Broad Institute Genome Sequencing Center for Infectious Disease"/>
            <person name="Wu L."/>
            <person name="Ma J."/>
        </authorList>
    </citation>
    <scope>NUCLEOTIDE SEQUENCE [LARGE SCALE GENOMIC DNA]</scope>
    <source>
        <strain evidence="5">JCM 10667</strain>
    </source>
</reference>